<feature type="transmembrane region" description="Helical" evidence="1">
    <location>
        <begin position="152"/>
        <end position="169"/>
    </location>
</feature>
<evidence type="ECO:0000256" key="1">
    <source>
        <dbReference type="SAM" id="Phobius"/>
    </source>
</evidence>
<organism evidence="2 3">
    <name type="scientific">Yersinia rochesterensis</name>
    <dbReference type="NCBI Taxonomy" id="1604335"/>
    <lineage>
        <taxon>Bacteria</taxon>
        <taxon>Pseudomonadati</taxon>
        <taxon>Pseudomonadota</taxon>
        <taxon>Gammaproteobacteria</taxon>
        <taxon>Enterobacterales</taxon>
        <taxon>Yersiniaceae</taxon>
        <taxon>Yersinia</taxon>
    </lineage>
</organism>
<feature type="transmembrane region" description="Helical" evidence="1">
    <location>
        <begin position="181"/>
        <end position="207"/>
    </location>
</feature>
<feature type="transmembrane region" description="Helical" evidence="1">
    <location>
        <begin position="374"/>
        <end position="391"/>
    </location>
</feature>
<dbReference type="AlphaFoldDB" id="A0A8D4SS15"/>
<keyword evidence="1" id="KW-0472">Membrane</keyword>
<feature type="transmembrane region" description="Helical" evidence="1">
    <location>
        <begin position="347"/>
        <end position="367"/>
    </location>
</feature>
<feature type="transmembrane region" description="Helical" evidence="1">
    <location>
        <begin position="219"/>
        <end position="243"/>
    </location>
</feature>
<proteinExistence type="predicted"/>
<keyword evidence="1" id="KW-0812">Transmembrane</keyword>
<reference evidence="2 3" key="1">
    <citation type="submission" date="2018-09" db="EMBL/GenBank/DDBJ databases">
        <title>Yersinia kristensenii subsp. rochesterensis subsp. nov., Isolated from Human Feces.</title>
        <authorList>
            <person name="Cunningham S.A."/>
            <person name="Jeraldo P."/>
            <person name="Patel R."/>
        </authorList>
    </citation>
    <scope>NUCLEOTIDE SEQUENCE [LARGE SCALE GENOMIC DNA]</scope>
    <source>
        <strain evidence="2 3">ATCC BAA-2637</strain>
    </source>
</reference>
<feature type="transmembrane region" description="Helical" evidence="1">
    <location>
        <begin position="314"/>
        <end position="335"/>
    </location>
</feature>
<dbReference type="RefSeq" id="WP_120011219.1">
    <property type="nucleotide sequence ID" value="NZ_CP032482.1"/>
</dbReference>
<accession>A0A8D4SS15</accession>
<evidence type="ECO:0000313" key="3">
    <source>
        <dbReference type="Proteomes" id="UP000265864"/>
    </source>
</evidence>
<keyword evidence="1" id="KW-1133">Transmembrane helix</keyword>
<dbReference type="EMBL" id="CP032482">
    <property type="protein sequence ID" value="AYD43805.1"/>
    <property type="molecule type" value="Genomic_DNA"/>
</dbReference>
<feature type="transmembrane region" description="Helical" evidence="1">
    <location>
        <begin position="7"/>
        <end position="28"/>
    </location>
</feature>
<feature type="transmembrane region" description="Helical" evidence="1">
    <location>
        <begin position="284"/>
        <end position="302"/>
    </location>
</feature>
<dbReference type="Proteomes" id="UP000265864">
    <property type="component" value="Chromosome"/>
</dbReference>
<protein>
    <submittedName>
        <fullName evidence="2">Uncharacterized protein</fullName>
    </submittedName>
</protein>
<sequence>MHINFRLYLLAIITLFVVIYPCLIDGTFSSYDAMAHYGRLKDINNQIMNLQIPPLFDYYSDDWYGLSWNMFYPPLSVYVMGLVKFVFLFSLSEQNQFKISVAVIIIICFISMYISAMKLHKNNRYAIIAAILFSTSGYLLSDAYIRIDLGELLAMAFAPMLIVGSRALISGDEGKALFPISLSLILISNIPSFIASILYLTLLFLINIKKLIDIKTIKYLIISVFFVILSTAFFTVPLIYHFIKGNVFAFHALAVSYNTMGKFGVEISEMIFGTKSQTGLTTKGILISSGIIINIIFIFYIVRDAKKSNHVDLSILSICLLFLIASTNIFPWYMVSEKIPVVRFLQFPWRLMVICVPAMVLLLVYSLKSINSKSLNFLIIISALITSFYPMHNSIINRTNEIPHHEFHDYMTTVYEKNKNNNIDTIRNLKSNKKIEISNIKNGDITFTVDSESKKEITLPIMAYDGYKVTNNDLPIDYTQSDNGLILIKNPSNGIITVSYNKMLTTIPFFVSFVFIVSCFIYLRVRSGKKKI</sequence>
<evidence type="ECO:0000313" key="2">
    <source>
        <dbReference type="EMBL" id="AYD43805.1"/>
    </source>
</evidence>
<dbReference type="GeneID" id="82550887"/>
<feature type="transmembrane region" description="Helical" evidence="1">
    <location>
        <begin position="99"/>
        <end position="119"/>
    </location>
</feature>
<gene>
    <name evidence="2" type="ORF">DXZ79_08885</name>
</gene>
<feature type="transmembrane region" description="Helical" evidence="1">
    <location>
        <begin position="125"/>
        <end position="145"/>
    </location>
</feature>
<feature type="transmembrane region" description="Helical" evidence="1">
    <location>
        <begin position="71"/>
        <end position="92"/>
    </location>
</feature>
<feature type="transmembrane region" description="Helical" evidence="1">
    <location>
        <begin position="507"/>
        <end position="525"/>
    </location>
</feature>
<name>A0A8D4SS15_9GAMM</name>